<evidence type="ECO:0000313" key="1">
    <source>
        <dbReference type="EMBL" id="KYC44453.1"/>
    </source>
</evidence>
<name>A0A150IHH1_9EURY</name>
<dbReference type="EMBL" id="LNGC01000279">
    <property type="protein sequence ID" value="KYC44453.1"/>
    <property type="molecule type" value="Genomic_DNA"/>
</dbReference>
<dbReference type="Proteomes" id="UP000075398">
    <property type="component" value="Unassembled WGS sequence"/>
</dbReference>
<comment type="caution">
    <text evidence="1">The sequence shown here is derived from an EMBL/GenBank/DDBJ whole genome shotgun (WGS) entry which is preliminary data.</text>
</comment>
<evidence type="ECO:0000313" key="2">
    <source>
        <dbReference type="Proteomes" id="UP000075398"/>
    </source>
</evidence>
<accession>A0A150IHH1</accession>
<dbReference type="AlphaFoldDB" id="A0A150IHH1"/>
<reference evidence="1 2" key="1">
    <citation type="journal article" date="2016" name="ISME J.">
        <title>Chasing the elusive Euryarchaeota class WSA2: genomes reveal a uniquely fastidious methyl-reducing methanogen.</title>
        <authorList>
            <person name="Nobu M.K."/>
            <person name="Narihiro T."/>
            <person name="Kuroda K."/>
            <person name="Mei R."/>
            <person name="Liu W.T."/>
        </authorList>
    </citation>
    <scope>NUCLEOTIDE SEQUENCE [LARGE SCALE GENOMIC DNA]</scope>
    <source>
        <strain evidence="1">U1lsi0528_Bin055</strain>
    </source>
</reference>
<organism evidence="1 2">
    <name type="scientific">Candidatus Methanofastidiosum methylothiophilum</name>
    <dbReference type="NCBI Taxonomy" id="1705564"/>
    <lineage>
        <taxon>Archaea</taxon>
        <taxon>Methanobacteriati</taxon>
        <taxon>Methanobacteriota</taxon>
        <taxon>Stenosarchaea group</taxon>
        <taxon>Candidatus Methanofastidiosia</taxon>
        <taxon>Candidatus Methanofastidiosales</taxon>
        <taxon>Candidatus Methanofastidiosaceae</taxon>
        <taxon>Candidatus Methanofastidiosum</taxon>
    </lineage>
</organism>
<gene>
    <name evidence="1" type="ORF">AMQ22_02301</name>
</gene>
<proteinExistence type="predicted"/>
<protein>
    <submittedName>
        <fullName evidence="1">Uncharacterized protein</fullName>
    </submittedName>
</protein>
<sequence>MPRLARIDKDTGEVKEYMPTFSRWPVSIRAKWGNILCLGKPEYIVYGAKEDFDYWVRLNSYLLLKKDENKFTNIYGFPSPYTTEINQDSVICLYDTTGHGLFYDTVENKITGFDDTLYIQDLRYFNTAAPIEALSGTSYFLVGAWEGNILVDRGTFDAHQYSIIDTIKCETTNNGDIPYMFVAGYGHFYQKDRVDFPNFAVSEFIARDDNRPNSTITVIRCDDEL</sequence>